<feature type="binding site" evidence="11">
    <location>
        <position position="209"/>
    </location>
    <ligand>
        <name>NAD(+)</name>
        <dbReference type="ChEBI" id="CHEBI:57540"/>
    </ligand>
</feature>
<dbReference type="SUPFAM" id="SSF52413">
    <property type="entry name" value="UDP-glucose/GDP-mannose dehydrogenase C-terminal domain"/>
    <property type="match status" value="1"/>
</dbReference>
<feature type="binding site" evidence="10">
    <location>
        <position position="156"/>
    </location>
    <ligand>
        <name>substrate</name>
    </ligand>
</feature>
<dbReference type="Gene3D" id="3.40.50.720">
    <property type="entry name" value="NAD(P)-binding Rossmann-like Domain"/>
    <property type="match status" value="2"/>
</dbReference>
<accession>A0A1D2M796</accession>
<dbReference type="InterPro" id="IPR028357">
    <property type="entry name" value="UDPglc_DH_bac"/>
</dbReference>
<dbReference type="InterPro" id="IPR036220">
    <property type="entry name" value="UDP-Glc/GDP-Man_DH_C_sf"/>
</dbReference>
<comment type="catalytic activity">
    <reaction evidence="7 8">
        <text>UDP-alpha-D-glucose + 2 NAD(+) + H2O = UDP-alpha-D-glucuronate + 2 NADH + 3 H(+)</text>
        <dbReference type="Rhea" id="RHEA:23596"/>
        <dbReference type="ChEBI" id="CHEBI:15377"/>
        <dbReference type="ChEBI" id="CHEBI:15378"/>
        <dbReference type="ChEBI" id="CHEBI:57540"/>
        <dbReference type="ChEBI" id="CHEBI:57945"/>
        <dbReference type="ChEBI" id="CHEBI:58052"/>
        <dbReference type="ChEBI" id="CHEBI:58885"/>
        <dbReference type="EC" id="1.1.1.22"/>
    </reaction>
</comment>
<comment type="pathway">
    <text evidence="1">Nucleotide-sugar biosynthesis; UDP-alpha-D-glucuronate biosynthesis; UDP-alpha-D-glucuronate from UDP-alpha-D-glucose: step 1/1.</text>
</comment>
<dbReference type="GO" id="GO:0003979">
    <property type="term" value="F:UDP-glucose 6-dehydrogenase activity"/>
    <property type="evidence" value="ECO:0007669"/>
    <property type="project" value="UniProtKB-EC"/>
</dbReference>
<evidence type="ECO:0000256" key="5">
    <source>
        <dbReference type="ARBA" id="ARBA00023002"/>
    </source>
</evidence>
<dbReference type="PANTHER" id="PTHR11374">
    <property type="entry name" value="UDP-GLUCOSE DEHYDROGENASE/UDP-MANNAC DEHYDROGENASE"/>
    <property type="match status" value="1"/>
</dbReference>
<dbReference type="InterPro" id="IPR014026">
    <property type="entry name" value="UDP-Glc/GDP-Man_DH_dimer"/>
</dbReference>
<dbReference type="STRING" id="48709.A0A1D2M796"/>
<dbReference type="GO" id="GO:0006024">
    <property type="term" value="P:glycosaminoglycan biosynthetic process"/>
    <property type="evidence" value="ECO:0007669"/>
    <property type="project" value="TreeGrafter"/>
</dbReference>
<evidence type="ECO:0000256" key="1">
    <source>
        <dbReference type="ARBA" id="ARBA00004701"/>
    </source>
</evidence>
<dbReference type="InterPro" id="IPR036291">
    <property type="entry name" value="NAD(P)-bd_dom_sf"/>
</dbReference>
<dbReference type="InterPro" id="IPR008927">
    <property type="entry name" value="6-PGluconate_DH-like_C_sf"/>
</dbReference>
<feature type="binding site" evidence="10">
    <location>
        <position position="203"/>
    </location>
    <ligand>
        <name>substrate</name>
    </ligand>
</feature>
<sequence>MVIKKICCIGAGPGLDEVVKECRGRNLFFTTDMDPAIREADLIFISVNTPTKTFGIGKGRAADLKFVEACSRHIASLSSGKKIVVEKNTVPVLSNPEFLAEGTAIKDLLNPDRILIGGETSPEGQQAIEELCWVYSHWVSRDRIITTNTWSSELSKLLKEFQASMQSPPLCEATGADVSEVAQAVGMDSRIGPKFLQASVGFGGSCFQKDLLNLVYIAHCLNLPEVAGYWQKVIDMNEYQKSRFAGRIVERLFNTITDKHLAIFGFAFKKNTGDTRESPAIYVCKYLLEEGANLHIYDPKVEHKQIMTDLTSPLVTDDPDRVRELIKIHDDPYDAANGAHAVVMDYKRIYDSMLKPAFLFDGRKICDHEALLKIGFHVETIGKRVSRNPCFEVGLPLLTPPL</sequence>
<feature type="binding site" evidence="11">
    <location>
        <position position="276"/>
    </location>
    <ligand>
        <name>NAD(+)</name>
        <dbReference type="ChEBI" id="CHEBI:57540"/>
    </ligand>
</feature>
<dbReference type="Pfam" id="PF03720">
    <property type="entry name" value="UDPG_MGDP_dh_C"/>
    <property type="match status" value="1"/>
</dbReference>
<feature type="domain" description="UDP-glucose/GDP-mannose dehydrogenase C-terminal" evidence="12">
    <location>
        <begin position="262"/>
        <end position="368"/>
    </location>
</feature>
<reference evidence="13 14" key="1">
    <citation type="journal article" date="2016" name="Genome Biol. Evol.">
        <title>Gene Family Evolution Reflects Adaptation to Soil Environmental Stressors in the Genome of the Collembolan Orchesella cincta.</title>
        <authorList>
            <person name="Faddeeva-Vakhrusheva A."/>
            <person name="Derks M.F."/>
            <person name="Anvar S.Y."/>
            <person name="Agamennone V."/>
            <person name="Suring W."/>
            <person name="Smit S."/>
            <person name="van Straalen N.M."/>
            <person name="Roelofs D."/>
        </authorList>
    </citation>
    <scope>NUCLEOTIDE SEQUENCE [LARGE SCALE GENOMIC DNA]</scope>
    <source>
        <tissue evidence="13">Mixed pool</tissue>
    </source>
</reference>
<dbReference type="GO" id="GO:0000271">
    <property type="term" value="P:polysaccharide biosynthetic process"/>
    <property type="evidence" value="ECO:0007669"/>
    <property type="project" value="InterPro"/>
</dbReference>
<dbReference type="PANTHER" id="PTHR11374:SF3">
    <property type="entry name" value="UDP-GLUCOSE 6-DEHYDROGENASE"/>
    <property type="match status" value="1"/>
</dbReference>
<dbReference type="EC" id="1.1.1.22" evidence="3 8"/>
<keyword evidence="5 8" id="KW-0560">Oxidoreductase</keyword>
<proteinExistence type="inferred from homology"/>
<dbReference type="InterPro" id="IPR001732">
    <property type="entry name" value="UDP-Glc/GDP-Man_DH_N"/>
</dbReference>
<dbReference type="EMBL" id="LJIJ01003128">
    <property type="protein sequence ID" value="ODM88836.1"/>
    <property type="molecule type" value="Genomic_DNA"/>
</dbReference>
<dbReference type="OrthoDB" id="5059218at2759"/>
<evidence type="ECO:0000256" key="2">
    <source>
        <dbReference type="ARBA" id="ARBA00006601"/>
    </source>
</evidence>
<dbReference type="InterPro" id="IPR014027">
    <property type="entry name" value="UDP-Glc/GDP-Man_DH_C"/>
</dbReference>
<comment type="caution">
    <text evidence="13">The sequence shown here is derived from an EMBL/GenBank/DDBJ whole genome shotgun (WGS) entry which is preliminary data.</text>
</comment>
<evidence type="ECO:0000256" key="11">
    <source>
        <dbReference type="PIRSR" id="PIRSR500134-3"/>
    </source>
</evidence>
<dbReference type="AlphaFoldDB" id="A0A1D2M796"/>
<feature type="binding site" evidence="11">
    <location>
        <position position="89"/>
    </location>
    <ligand>
        <name>NAD(+)</name>
        <dbReference type="ChEBI" id="CHEBI:57540"/>
    </ligand>
</feature>
<evidence type="ECO:0000256" key="8">
    <source>
        <dbReference type="PIRNR" id="PIRNR000124"/>
    </source>
</evidence>
<dbReference type="Pfam" id="PF03721">
    <property type="entry name" value="UDPG_MGDP_dh_N"/>
    <property type="match status" value="1"/>
</dbReference>
<dbReference type="GO" id="GO:0006065">
    <property type="term" value="P:UDP-glucuronate biosynthetic process"/>
    <property type="evidence" value="ECO:0007669"/>
    <property type="project" value="UniProtKB-UniPathway"/>
</dbReference>
<comment type="similarity">
    <text evidence="2 8">Belongs to the UDP-glucose/GDP-mannose dehydrogenase family.</text>
</comment>
<name>A0A1D2M796_ORCCI</name>
<evidence type="ECO:0000256" key="4">
    <source>
        <dbReference type="ARBA" id="ARBA00015132"/>
    </source>
</evidence>
<feature type="binding site" evidence="10">
    <location>
        <begin position="195"/>
        <end position="199"/>
    </location>
    <ligand>
        <name>substrate</name>
    </ligand>
</feature>
<keyword evidence="6 8" id="KW-0520">NAD</keyword>
<evidence type="ECO:0000256" key="10">
    <source>
        <dbReference type="PIRSR" id="PIRSR500134-2"/>
    </source>
</evidence>
<dbReference type="PIRSF" id="PIRSF500134">
    <property type="entry name" value="UDPglc_DH_bac"/>
    <property type="match status" value="1"/>
</dbReference>
<evidence type="ECO:0000256" key="6">
    <source>
        <dbReference type="ARBA" id="ARBA00023027"/>
    </source>
</evidence>
<gene>
    <name evidence="13" type="ORF">Ocin01_17847</name>
</gene>
<feature type="binding site" evidence="11">
    <location>
        <position position="49"/>
    </location>
    <ligand>
        <name>NAD(+)</name>
        <dbReference type="ChEBI" id="CHEBI:57540"/>
    </ligand>
</feature>
<evidence type="ECO:0000313" key="13">
    <source>
        <dbReference type="EMBL" id="ODM88836.1"/>
    </source>
</evidence>
<feature type="binding site" evidence="10">
    <location>
        <begin position="98"/>
        <end position="101"/>
    </location>
    <ligand>
        <name>substrate</name>
    </ligand>
</feature>
<dbReference type="SUPFAM" id="SSF48179">
    <property type="entry name" value="6-phosphogluconate dehydrogenase C-terminal domain-like"/>
    <property type="match status" value="1"/>
</dbReference>
<dbReference type="GO" id="GO:0051287">
    <property type="term" value="F:NAD binding"/>
    <property type="evidence" value="ECO:0007669"/>
    <property type="project" value="InterPro"/>
</dbReference>
<evidence type="ECO:0000313" key="14">
    <source>
        <dbReference type="Proteomes" id="UP000094527"/>
    </source>
</evidence>
<keyword evidence="14" id="KW-1185">Reference proteome</keyword>
<dbReference type="Pfam" id="PF00984">
    <property type="entry name" value="UDPG_MGDP_dh"/>
    <property type="match status" value="1"/>
</dbReference>
<protein>
    <recommendedName>
        <fullName evidence="4 8">UDP-glucose 6-dehydrogenase</fullName>
        <ecNumber evidence="3 8">1.1.1.22</ecNumber>
    </recommendedName>
</protein>
<dbReference type="GO" id="GO:0005634">
    <property type="term" value="C:nucleus"/>
    <property type="evidence" value="ECO:0007669"/>
    <property type="project" value="TreeGrafter"/>
</dbReference>
<feature type="binding site" evidence="11">
    <location>
        <position position="101"/>
    </location>
    <ligand>
        <name>NAD(+)</name>
        <dbReference type="ChEBI" id="CHEBI:57540"/>
    </ligand>
</feature>
<feature type="binding site" evidence="10">
    <location>
        <position position="269"/>
    </location>
    <ligand>
        <name>substrate</name>
    </ligand>
</feature>
<dbReference type="SUPFAM" id="SSF51735">
    <property type="entry name" value="NAD(P)-binding Rossmann-fold domains"/>
    <property type="match status" value="1"/>
</dbReference>
<dbReference type="UniPathway" id="UPA00038">
    <property type="reaction ID" value="UER00491"/>
</dbReference>
<dbReference type="InterPro" id="IPR017476">
    <property type="entry name" value="UDP-Glc/GDP-Man"/>
</dbReference>
<feature type="active site" description="Nucleophile" evidence="9">
    <location>
        <position position="206"/>
    </location>
</feature>
<evidence type="ECO:0000256" key="7">
    <source>
        <dbReference type="ARBA" id="ARBA00047473"/>
    </source>
</evidence>
<dbReference type="SMART" id="SM00984">
    <property type="entry name" value="UDPG_MGDP_dh_C"/>
    <property type="match status" value="1"/>
</dbReference>
<dbReference type="PIRSF" id="PIRSF000124">
    <property type="entry name" value="UDPglc_GDPman_dh"/>
    <property type="match status" value="1"/>
</dbReference>
<dbReference type="FunFam" id="3.40.50.720:FF:000114">
    <property type="entry name" value="UDP-glucose 6-dehydrogenase"/>
    <property type="match status" value="1"/>
</dbReference>
<organism evidence="13 14">
    <name type="scientific">Orchesella cincta</name>
    <name type="common">Springtail</name>
    <name type="synonym">Podura cincta</name>
    <dbReference type="NCBI Taxonomy" id="48709"/>
    <lineage>
        <taxon>Eukaryota</taxon>
        <taxon>Metazoa</taxon>
        <taxon>Ecdysozoa</taxon>
        <taxon>Arthropoda</taxon>
        <taxon>Hexapoda</taxon>
        <taxon>Collembola</taxon>
        <taxon>Entomobryomorpha</taxon>
        <taxon>Entomobryoidea</taxon>
        <taxon>Orchesellidae</taxon>
        <taxon>Orchesellinae</taxon>
        <taxon>Orchesella</taxon>
    </lineage>
</organism>
<dbReference type="Proteomes" id="UP000094527">
    <property type="component" value="Unassembled WGS sequence"/>
</dbReference>
<evidence type="ECO:0000256" key="9">
    <source>
        <dbReference type="PIRSR" id="PIRSR500134-1"/>
    </source>
</evidence>
<dbReference type="InterPro" id="IPR028356">
    <property type="entry name" value="UDPglc_DH_euk"/>
</dbReference>
<comment type="function">
    <text evidence="8">Involved in the biosynthesis of glycosaminoglycans; hyaluronan, chondroitin sulfate, and heparan sulfate.</text>
</comment>
<dbReference type="OMA" id="CFIAVGT"/>
<evidence type="ECO:0000259" key="12">
    <source>
        <dbReference type="SMART" id="SM00984"/>
    </source>
</evidence>
<evidence type="ECO:0000256" key="3">
    <source>
        <dbReference type="ARBA" id="ARBA00012954"/>
    </source>
</evidence>